<dbReference type="Proteomes" id="UP001381693">
    <property type="component" value="Unassembled WGS sequence"/>
</dbReference>
<organism evidence="1 2">
    <name type="scientific">Halocaridina rubra</name>
    <name type="common">Hawaiian red shrimp</name>
    <dbReference type="NCBI Taxonomy" id="373956"/>
    <lineage>
        <taxon>Eukaryota</taxon>
        <taxon>Metazoa</taxon>
        <taxon>Ecdysozoa</taxon>
        <taxon>Arthropoda</taxon>
        <taxon>Crustacea</taxon>
        <taxon>Multicrustacea</taxon>
        <taxon>Malacostraca</taxon>
        <taxon>Eumalacostraca</taxon>
        <taxon>Eucarida</taxon>
        <taxon>Decapoda</taxon>
        <taxon>Pleocyemata</taxon>
        <taxon>Caridea</taxon>
        <taxon>Atyoidea</taxon>
        <taxon>Atyidae</taxon>
        <taxon>Halocaridina</taxon>
    </lineage>
</organism>
<proteinExistence type="predicted"/>
<sequence>MREVAVVVGPQLCTRPVCLGCHKLITGSNACSKCSIPLCSTACETSTFHESECLVLSKSKRKIYVESYDKPCPVYEFVLPLRCLLTKHTDPKRWKLINNLQDHVDCLSAFERERIRNNIIDFF</sequence>
<protein>
    <submittedName>
        <fullName evidence="1">Uncharacterized protein</fullName>
    </submittedName>
</protein>
<dbReference type="PANTHER" id="PTHR46455">
    <property type="entry name" value="SET AND MYND DOMAIN CONTAINING, ARTHROPOD-SPECIFIC, MEMBER 4, ISOFORM A"/>
    <property type="match status" value="1"/>
</dbReference>
<feature type="non-terminal residue" evidence="1">
    <location>
        <position position="123"/>
    </location>
</feature>
<dbReference type="PANTHER" id="PTHR46455:SF5">
    <property type="entry name" value="SET AND MYND DOMAIN CONTAINING, ARTHROPOD-SPECIFIC, MEMBER 4, ISOFORM A"/>
    <property type="match status" value="1"/>
</dbReference>
<dbReference type="InterPro" id="IPR053010">
    <property type="entry name" value="SET_SmydA-8"/>
</dbReference>
<accession>A0AAN8WXI7</accession>
<dbReference type="AlphaFoldDB" id="A0AAN8WXI7"/>
<evidence type="ECO:0000313" key="2">
    <source>
        <dbReference type="Proteomes" id="UP001381693"/>
    </source>
</evidence>
<comment type="caution">
    <text evidence="1">The sequence shown here is derived from an EMBL/GenBank/DDBJ whole genome shotgun (WGS) entry which is preliminary data.</text>
</comment>
<gene>
    <name evidence="1" type="ORF">SK128_024935</name>
</gene>
<evidence type="ECO:0000313" key="1">
    <source>
        <dbReference type="EMBL" id="KAK7070558.1"/>
    </source>
</evidence>
<reference evidence="1 2" key="1">
    <citation type="submission" date="2023-11" db="EMBL/GenBank/DDBJ databases">
        <title>Halocaridina rubra genome assembly.</title>
        <authorList>
            <person name="Smith C."/>
        </authorList>
    </citation>
    <scope>NUCLEOTIDE SEQUENCE [LARGE SCALE GENOMIC DNA]</scope>
    <source>
        <strain evidence="1">EP-1</strain>
        <tissue evidence="1">Whole</tissue>
    </source>
</reference>
<dbReference type="EMBL" id="JAXCGZ010015311">
    <property type="protein sequence ID" value="KAK7070558.1"/>
    <property type="molecule type" value="Genomic_DNA"/>
</dbReference>
<name>A0AAN8WXI7_HALRR</name>
<keyword evidence="2" id="KW-1185">Reference proteome</keyword>